<reference evidence="2" key="1">
    <citation type="journal article" date="2007" name="J. Clin. Microbiol.">
        <title>Microevolution of Helicobacter pylori type IV secretion systems in an ulcer disease patient over a ten-year period.</title>
        <authorList>
            <person name="Alvi A."/>
            <person name="Devi S.M."/>
            <person name="Ahmed I."/>
            <person name="Hussain M.A."/>
            <person name="Rizwan M."/>
            <person name="Lamouliatte H."/>
            <person name="Megraud F."/>
            <person name="Ahmed N."/>
        </authorList>
    </citation>
    <scope>NUCLEOTIDE SEQUENCE</scope>
    <source>
        <strain evidence="2">908</strain>
    </source>
</reference>
<organism evidence="2">
    <name type="scientific">Helicobacter pylori</name>
    <name type="common">Campylobacter pylori</name>
    <dbReference type="NCBI Taxonomy" id="210"/>
    <lineage>
        <taxon>Bacteria</taxon>
        <taxon>Pseudomonadati</taxon>
        <taxon>Campylobacterota</taxon>
        <taxon>Epsilonproteobacteria</taxon>
        <taxon>Campylobacterales</taxon>
        <taxon>Helicobacteraceae</taxon>
        <taxon>Helicobacter</taxon>
    </lineage>
</organism>
<dbReference type="EMBL" id="EF195721">
    <property type="protein sequence ID" value="ABO28600.1"/>
    <property type="molecule type" value="Genomic_DNA"/>
</dbReference>
<proteinExistence type="predicted"/>
<gene>
    <name evidence="2" type="primary">cag2</name>
</gene>
<feature type="coiled-coil region" evidence="1">
    <location>
        <begin position="106"/>
        <end position="133"/>
    </location>
</feature>
<keyword evidence="1" id="KW-0175">Coiled coil</keyword>
<dbReference type="AlphaFoldDB" id="A4GMT4"/>
<sequence length="264" mass="30610">MSLVTSYSVSNNFSKFNIKRVRGYLICFVCNTPKMIQRGLNGISFYGCSDYVNKGDCKGVLREINGSMKMVCLHCENTPIMEKVESGRGGAYACKNCNRKFYFIDLAKQNERKKDLEKEKKELLNKIEKQKIKRLERFILAGVKANIKENSFFLGCKNYPKCEWTASMDSQDLKCPKCNRLMKGHKAILLNYLFEETFKKNLYKIYKDSENDCFNKNVADEEKVLLGFPSRKFTPNEFFTAVSLTLNAMEFCLYINLKKKETNV</sequence>
<protein>
    <submittedName>
        <fullName evidence="2">Cag2</fullName>
    </submittedName>
</protein>
<name>A4GMT4_HELPX</name>
<accession>A4GMT4</accession>
<evidence type="ECO:0000256" key="1">
    <source>
        <dbReference type="SAM" id="Coils"/>
    </source>
</evidence>
<evidence type="ECO:0000313" key="2">
    <source>
        <dbReference type="EMBL" id="ABO28600.1"/>
    </source>
</evidence>